<protein>
    <submittedName>
        <fullName evidence="1">Uncharacterized protein</fullName>
    </submittedName>
</protein>
<dbReference type="Proteomes" id="UP000253918">
    <property type="component" value="Unassembled WGS sequence"/>
</dbReference>
<accession>A0A369VPH3</accession>
<dbReference type="AlphaFoldDB" id="A0A369VPH3"/>
<name>A0A369VPH3_9SPHN</name>
<comment type="caution">
    <text evidence="1">The sequence shown here is derived from an EMBL/GenBank/DDBJ whole genome shotgun (WGS) entry which is preliminary data.</text>
</comment>
<keyword evidence="2" id="KW-1185">Reference proteome</keyword>
<reference evidence="1 2" key="1">
    <citation type="submission" date="2018-07" db="EMBL/GenBank/DDBJ databases">
        <title>a novel species of Sphingomonas isolated from the rhizosphere soil of Araceae plant.</title>
        <authorList>
            <person name="Zhiyong W."/>
            <person name="Qinglan Z."/>
            <person name="Zhiwei F."/>
            <person name="Ding X."/>
            <person name="Gejiao W."/>
            <person name="Shixue Z."/>
        </authorList>
    </citation>
    <scope>NUCLEOTIDE SEQUENCE [LARGE SCALE GENOMIC DNA]</scope>
    <source>
        <strain evidence="1 2">WZY 27</strain>
    </source>
</reference>
<organism evidence="1 2">
    <name type="scientific">Sphingomonas aracearum</name>
    <dbReference type="NCBI Taxonomy" id="2283317"/>
    <lineage>
        <taxon>Bacteria</taxon>
        <taxon>Pseudomonadati</taxon>
        <taxon>Pseudomonadota</taxon>
        <taxon>Alphaproteobacteria</taxon>
        <taxon>Sphingomonadales</taxon>
        <taxon>Sphingomonadaceae</taxon>
        <taxon>Sphingomonas</taxon>
    </lineage>
</organism>
<sequence>MPVERAVALIHAVGVGAVTTLLAIPEEERDPQLSSVIRDSVIAFIITNPPDQDQADLVSLAVGLRAHLGSAEVLTPGECLLLNELLDRLAKPPKD</sequence>
<dbReference type="RefSeq" id="WP_114688964.1">
    <property type="nucleotide sequence ID" value="NZ_QQNB01000005.1"/>
</dbReference>
<gene>
    <name evidence="1" type="ORF">DVW87_16835</name>
</gene>
<evidence type="ECO:0000313" key="2">
    <source>
        <dbReference type="Proteomes" id="UP000253918"/>
    </source>
</evidence>
<proteinExistence type="predicted"/>
<dbReference type="EMBL" id="QQNB01000005">
    <property type="protein sequence ID" value="RDE04294.1"/>
    <property type="molecule type" value="Genomic_DNA"/>
</dbReference>
<evidence type="ECO:0000313" key="1">
    <source>
        <dbReference type="EMBL" id="RDE04294.1"/>
    </source>
</evidence>
<dbReference type="OrthoDB" id="7056813at2"/>